<dbReference type="SUPFAM" id="SSF110738">
    <property type="entry name" value="Glycerate kinase I"/>
    <property type="match status" value="1"/>
</dbReference>
<dbReference type="InterPro" id="IPR018197">
    <property type="entry name" value="Glycerate_kinase_RE-like"/>
</dbReference>
<feature type="region of interest" description="Disordered" evidence="4">
    <location>
        <begin position="348"/>
        <end position="376"/>
    </location>
</feature>
<dbReference type="OrthoDB" id="9774290at2"/>
<dbReference type="GO" id="GO:0031388">
    <property type="term" value="P:organic acid phosphorylation"/>
    <property type="evidence" value="ECO:0007669"/>
    <property type="project" value="InterPro"/>
</dbReference>
<name>A0A542YRA0_9MICO</name>
<dbReference type="Gene3D" id="3.90.1510.10">
    <property type="entry name" value="Glycerate kinase, domain 2"/>
    <property type="match status" value="1"/>
</dbReference>
<feature type="compositionally biased region" description="Pro residues" evidence="4">
    <location>
        <begin position="355"/>
        <end position="367"/>
    </location>
</feature>
<keyword evidence="2" id="KW-0808">Transferase</keyword>
<evidence type="ECO:0000313" key="6">
    <source>
        <dbReference type="Proteomes" id="UP000319516"/>
    </source>
</evidence>
<comment type="caution">
    <text evidence="5">The sequence shown here is derived from an EMBL/GenBank/DDBJ whole genome shotgun (WGS) entry which is preliminary data.</text>
</comment>
<gene>
    <name evidence="5" type="ORF">FB467_1724</name>
</gene>
<evidence type="ECO:0000256" key="2">
    <source>
        <dbReference type="ARBA" id="ARBA00022679"/>
    </source>
</evidence>
<comment type="similarity">
    <text evidence="1">Belongs to the glycerate kinase type-1 family.</text>
</comment>
<accession>A0A542YRA0</accession>
<dbReference type="InterPro" id="IPR036129">
    <property type="entry name" value="Glycerate_kinase_sf"/>
</dbReference>
<dbReference type="PANTHER" id="PTHR21599:SF0">
    <property type="entry name" value="GLYCERATE KINASE"/>
    <property type="match status" value="1"/>
</dbReference>
<dbReference type="EMBL" id="VFOP01000001">
    <property type="protein sequence ID" value="TQL50611.1"/>
    <property type="molecule type" value="Genomic_DNA"/>
</dbReference>
<dbReference type="Pfam" id="PF02595">
    <property type="entry name" value="Gly_kinase"/>
    <property type="match status" value="1"/>
</dbReference>
<dbReference type="InterPro" id="IPR004381">
    <property type="entry name" value="Glycerate_kinase"/>
</dbReference>
<keyword evidence="3 5" id="KW-0418">Kinase</keyword>
<sequence>MRVVLATGPYAGVPGVVEAAHQLARGWSGQAPHDQVLACPLSDGGTGFVEALAHGLGVQPAPLVVTGPDGRQVPAEVLVAELDGRRTAYLEAGQAAGRHLVGEAALADPTALTSRGVGELLRAAVDTGADRIVLGVGDLASHDGGRGMLEALGAGEDLGNLPAVRAGLTGTTLVLAAAVDLPLLGFHGASAALGTDHGVPDPVTQSLEQRMGRLTEVVGQLLPPRRDLLSGSRIRPEREAGAGAGGGVGWATLLLGGTHVPGAAFVMQELGLPDLLPGALVVTGATAYDWQSIRDGVIAEVARAALGYAAPTVVLAERVGVGRREGMSLGISGSYALADGEDLPALAARVARTWSPPPPPPTPPATPGSPGAGPQA</sequence>
<dbReference type="Gene3D" id="3.40.50.10350">
    <property type="entry name" value="Glycerate kinase, domain 1"/>
    <property type="match status" value="1"/>
</dbReference>
<evidence type="ECO:0000256" key="1">
    <source>
        <dbReference type="ARBA" id="ARBA00006284"/>
    </source>
</evidence>
<dbReference type="AlphaFoldDB" id="A0A542YRA0"/>
<proteinExistence type="inferred from homology"/>
<dbReference type="PANTHER" id="PTHR21599">
    <property type="entry name" value="GLYCERATE KINASE"/>
    <property type="match status" value="1"/>
</dbReference>
<evidence type="ECO:0000256" key="4">
    <source>
        <dbReference type="SAM" id="MobiDB-lite"/>
    </source>
</evidence>
<evidence type="ECO:0000256" key="3">
    <source>
        <dbReference type="ARBA" id="ARBA00022777"/>
    </source>
</evidence>
<reference evidence="5 6" key="1">
    <citation type="submission" date="2019-06" db="EMBL/GenBank/DDBJ databases">
        <title>Sequencing the genomes of 1000 actinobacteria strains.</title>
        <authorList>
            <person name="Klenk H.-P."/>
        </authorList>
    </citation>
    <scope>NUCLEOTIDE SEQUENCE [LARGE SCALE GENOMIC DNA]</scope>
    <source>
        <strain evidence="5 6">DSM 12335</strain>
    </source>
</reference>
<dbReference type="GO" id="GO:0008887">
    <property type="term" value="F:glycerate kinase activity"/>
    <property type="evidence" value="ECO:0007669"/>
    <property type="project" value="InterPro"/>
</dbReference>
<keyword evidence="6" id="KW-1185">Reference proteome</keyword>
<dbReference type="Proteomes" id="UP000319516">
    <property type="component" value="Unassembled WGS sequence"/>
</dbReference>
<dbReference type="RefSeq" id="WP_141784727.1">
    <property type="nucleotide sequence ID" value="NZ_BAAAIK010000002.1"/>
</dbReference>
<evidence type="ECO:0000313" key="5">
    <source>
        <dbReference type="EMBL" id="TQL50611.1"/>
    </source>
</evidence>
<protein>
    <submittedName>
        <fullName evidence="5">Glycerate kinase</fullName>
    </submittedName>
</protein>
<dbReference type="InterPro" id="IPR018193">
    <property type="entry name" value="Glyc_kinase_flavodox-like_fold"/>
</dbReference>
<organism evidence="5 6">
    <name type="scientific">Ornithinicoccus hortensis</name>
    <dbReference type="NCBI Taxonomy" id="82346"/>
    <lineage>
        <taxon>Bacteria</taxon>
        <taxon>Bacillati</taxon>
        <taxon>Actinomycetota</taxon>
        <taxon>Actinomycetes</taxon>
        <taxon>Micrococcales</taxon>
        <taxon>Intrasporangiaceae</taxon>
        <taxon>Ornithinicoccus</taxon>
    </lineage>
</organism>